<feature type="region of interest" description="Disordered" evidence="1">
    <location>
        <begin position="584"/>
        <end position="605"/>
    </location>
</feature>
<sequence>MPVYTGKGAFNAYGAKTLEWGQPIEVTAASTYSIFARVRSVMSMKPPVMSIGLRLSNGTEVWGRQSQTVNSTDWVELAGEVVIPTGITSATLIGRNTEPLASFEVDEFKAGDVTLALQMAAQVTAAAGSAQTAATKATEAGQHANAASSSATTASTKASEASTSAGQASAAKSDAESAQAAASTSAGLAVTARQQAEAARDGANTAQTGAETAASAAQQSKTDAAASATAAGQQAVIASGHANTATTKAGEASTSASQAAQSKTDAAGSASAAASSATLSAEARDTAQKAINRAPNLPATFEAGLANWTMERAGSPETVPVIPAARGIFVSDDADFGSCLEWASTATAGQNIMTRGVVNPVGRQYRITVKFKVISTYNGANTGPVSVNLTLALMSAAYVSTQNAFTGARSVEPNSGVYTLTEIVAGAPGDDITYSHASLTQYPWMRAGLRLNDARVSKFRIQSVLIEDVTAELAAKASAKAAASSATSASASATASDWSAQAAASDKLAAETARGQAQTARTEAVTAKENAEGAANAAAISAGASATSANDAGDSATAASTSAQQAASSAGAAGESATAAATSATTANTKAGEASTSATQAAQSKNDAAGSASNAATSATTAAKASSDAGALARGNLILESVFDGVDRGRWYPYGGTLDVRDAPLAAPSGRTRALFSATGDVSTSYTHPIEGGGIRTYRLQGYVLNTGTATARMGVRLTNAAGGVAWRGAVVAPAPAEGAAPQWVKIDTTVDVDVTNYVLLAPWLSNTSGTRSAYWTDISIEDVTESAAAAKSATASANSATAASASATGADWSAQAAASSELNAATARGQAQIARDEAVSAKEDAEGAENAAALSASAAATSASNAGDSASAAASSASTANTKATEAGQSATTASTAANTATTKAGEASTSATQAAQSKTDAAGSAQAAATSATTSATVLSAAQIALNQSKVMLPSVPKVEAKNFSANTNGGAAPDNLYGSDADGAFIKAPGTGGTNTVGPFGVLPLDAKGKVYRVTIRFKHFATAGSRMRLRAVPVDAAGVSMTPANIILLPTGQTFAAGALTSYSFVVGPASGGLVTHVISDANWKTAPALRMHFDCNGNAGTAAWQLYECQIEDVTAADEAARSATGAAGSASAAATSETNAAASSTAAGTSATAANTAKLAAETAKGAAETARTEAVTAKDTAKGSENAASLSAQAAAQSKTDAGNSATAAAGSASTANTKATEASQSATAANTAKTAAETARGQAQTSATNAATSETNAAGSASAAATSAGVSASARDQSLAQTTAIHPSTFAPGLYHWTALRATDPLDVSSADGVTGTYTGKATYLAKDAVTNGPVAVFTCSAAGANLLQRGIWNSKGRAYRVTARFYMASPIDIARGLNLCAIAFSDAANYNNHTLLQGPQRNVSSADGIVTMSEIFTAASIASQIEAGALSHSTLDDSFAVRFGLRHNPAQSTELRVISIDVEDVTEASKSARASANSATSAQASATAADWSAQAAASEKLLAETARGQAQTARTEAVAAKESATQSETNAATSASAAAASKNAAGDSASAAATSASSAGTKATEAAQSATAANTAKTAAETARGQAQTAATNAATSETNAAGSASAAGTSAGAAAGSATLAGQKADAASTSAQTATTKASEAGQSATAAGQSATTATTKAGEASTSATQAAQSKTDAAGSAVAAAASATVAASTARALEVIPSSFTTLDNWTNDRFGSEAAAANPTGYGAAIEDDADMGKSLALSWTSGVHATREVFHKKWLPCIAGRKYRITFRFRIVSVGDSSTSINLRLVAAYGSASFGNPTAAAININGNAIGTVIERSVVVSSVAGSGVTNVLTGMATYPYVRFALSQNHSTLVNLRIGMIRVEDVTDSLNAAASASAAATSASNASASESAAGASATAANTAKLEAETARGQAQTHATNAASSRDSAAGSASDAATSAGAAAGSATISGEKADAASISAQTATTKASEAGVSAAAANTSKVDAETARGLAQTAAGSAATSETNAAGSASAASAYAKLASLALSNGMAKNPTFLGWTTGSLPPDWGGWTNATSGTISRVEGKYGNAVKLDTIATSTTGPYLTLNHPAQLTGYAGHTKVLVSLELEWVSGDLNGLVLEASWASGDANSTFHRVGPKIQKVAGIQTYQVVLEKPAATTANSFYLRLYGSINKGGAAYAVGSLIVHRMDLQGVVADSYVDQQLKTKATVDGLAESAYIMRVKSGGASAGFEMVAASDAKGGSASAIRMSADEIIMDGTLKAPKFAAGSVTASKVAIGDMSNLILDSDLLDPSWWTVTNGAWSIVPTTGIAGVTAPRAWQLVKNSWGVVQSGLIPVEPGMELLLGARAWNEAASEIYNLTLGFYPVDAAGVLGEAAPVAHMTKADGDGNRVFGTYTVPAGVSYVRAYLTTKHWLQSDFGVRVTDLTLLRRMTGELLVNGAVKAIHLDTENAVITGTGQIANAIITDAHIFELSATKLKAGTALAGSLTIDGSALSTVGQNAALGAQDPATRINNATTKVKPGLIEIFGATTLLDWQGKSDKTTINGGRLETNSVLASSMAIGDTTNLVPDSDLKDAASWTLSGGAALDLPRQVIVLPNTAGANRLASTKLFSVEPNFEYFFAATCGAPGVTAGSIRLQLRWADASGNWLSWTPNNDVAATASALRIERSAKAPANARFAAFYVQALSTVNAAVDVSLPSVRVKTGTILMEDGAITGAKLIKTEAVITETAQIKELTVNEGHFTGTLSAAKLRAGTALAGGITVDGTALSAVKNDAATGATDPALRINTGTTKIDPGRIVISGGSTLLDWQGVSDKTTINGGKLETGSVTTGSLRVGITPNLIVNGGFDDTSEVPTKFWVGANCTFNWTGNYRGSPCLHAAPVNPASGFNFRTEANHYFGVQAGETLSGEVVVLCNVATPNGFYFRIEWLDGSGNQVDQTDFAANESLSTGWKRFTGSVTVPSGVGAVKARIRLYCNNTTANWLRVGFVRIQRQTIGVDIADGAVSANHVDTVSFSASGLAVFGGTLKSDNFDAGAGTGWRITRNGTMNMPNAIVDTLQMKDGAVSLSWSANSANLSITASYPMRLIVLTNVRVEGVNNGYSATYSLKRNGTQVESTTYSVSPYSWTLTCFKTIDVGAGTHAFNHSYTGDAGHYTQYRIAIFGTYK</sequence>
<dbReference type="PANTHER" id="PTHR15326">
    <property type="entry name" value="SPERMATOGENESIS-ASSOCIATED PROTEIN 2/TAMOZHENNIC"/>
    <property type="match status" value="1"/>
</dbReference>
<feature type="compositionally biased region" description="Low complexity" evidence="1">
    <location>
        <begin position="205"/>
        <end position="218"/>
    </location>
</feature>
<feature type="region of interest" description="Disordered" evidence="1">
    <location>
        <begin position="192"/>
        <end position="218"/>
    </location>
</feature>
<evidence type="ECO:0000256" key="1">
    <source>
        <dbReference type="SAM" id="MobiDB-lite"/>
    </source>
</evidence>
<proteinExistence type="predicted"/>
<accession>A0A844HUG0</accession>
<feature type="region of interest" description="Disordered" evidence="1">
    <location>
        <begin position="1171"/>
        <end position="1190"/>
    </location>
</feature>
<dbReference type="RefSeq" id="WP_155041152.1">
    <property type="nucleotide sequence ID" value="NZ_WMIG01000013.1"/>
</dbReference>
<feature type="compositionally biased region" description="Low complexity" evidence="1">
    <location>
        <begin position="1936"/>
        <end position="1946"/>
    </location>
</feature>
<protein>
    <submittedName>
        <fullName evidence="2">Uncharacterized protein</fullName>
    </submittedName>
</protein>
<feature type="region of interest" description="Disordered" evidence="1">
    <location>
        <begin position="1216"/>
        <end position="1262"/>
    </location>
</feature>
<feature type="region of interest" description="Disordered" evidence="1">
    <location>
        <begin position="1584"/>
        <end position="1604"/>
    </location>
</feature>
<dbReference type="PANTHER" id="PTHR15326:SF2">
    <property type="entry name" value="PROTEIN TAMOZHENNIC"/>
    <property type="match status" value="1"/>
</dbReference>
<comment type="caution">
    <text evidence="2">The sequence shown here is derived from an EMBL/GenBank/DDBJ whole genome shotgun (WGS) entry which is preliminary data.</text>
</comment>
<dbReference type="OrthoDB" id="7822067at2"/>
<dbReference type="EMBL" id="WMIG01000013">
    <property type="protein sequence ID" value="MTH61211.1"/>
    <property type="molecule type" value="Genomic_DNA"/>
</dbReference>
<dbReference type="Gene3D" id="2.60.120.260">
    <property type="entry name" value="Galactose-binding domain-like"/>
    <property type="match status" value="2"/>
</dbReference>
<reference evidence="2 3" key="1">
    <citation type="submission" date="2019-11" db="EMBL/GenBank/DDBJ databases">
        <authorList>
            <person name="Dong K."/>
        </authorList>
    </citation>
    <scope>NUCLEOTIDE SEQUENCE [LARGE SCALE GENOMIC DNA]</scope>
    <source>
        <strain evidence="2 3">NBRC 112902</strain>
    </source>
</reference>
<feature type="region of interest" description="Disordered" evidence="1">
    <location>
        <begin position="1646"/>
        <end position="1677"/>
    </location>
</feature>
<feature type="region of interest" description="Disordered" evidence="1">
    <location>
        <begin position="1919"/>
        <end position="1946"/>
    </location>
</feature>
<name>A0A844HUG0_9RHOB</name>
<gene>
    <name evidence="2" type="ORF">GL300_18530</name>
</gene>
<evidence type="ECO:0000313" key="3">
    <source>
        <dbReference type="Proteomes" id="UP000449846"/>
    </source>
</evidence>
<feature type="region of interest" description="Disordered" evidence="1">
    <location>
        <begin position="885"/>
        <end position="914"/>
    </location>
</feature>
<keyword evidence="3" id="KW-1185">Reference proteome</keyword>
<dbReference type="GO" id="GO:0005737">
    <property type="term" value="C:cytoplasm"/>
    <property type="evidence" value="ECO:0007669"/>
    <property type="project" value="TreeGrafter"/>
</dbReference>
<evidence type="ECO:0000313" key="2">
    <source>
        <dbReference type="EMBL" id="MTH61211.1"/>
    </source>
</evidence>
<dbReference type="Proteomes" id="UP000449846">
    <property type="component" value="Unassembled WGS sequence"/>
</dbReference>
<organism evidence="2 3">
    <name type="scientific">Paracoccus litorisediminis</name>
    <dbReference type="NCBI Taxonomy" id="2006130"/>
    <lineage>
        <taxon>Bacteria</taxon>
        <taxon>Pseudomonadati</taxon>
        <taxon>Pseudomonadota</taxon>
        <taxon>Alphaproteobacteria</taxon>
        <taxon>Rhodobacterales</taxon>
        <taxon>Paracoccaceae</taxon>
        <taxon>Paracoccus</taxon>
    </lineage>
</organism>
<feature type="compositionally biased region" description="Low complexity" evidence="1">
    <location>
        <begin position="1171"/>
        <end position="1184"/>
    </location>
</feature>